<evidence type="ECO:0000259" key="1">
    <source>
        <dbReference type="Pfam" id="PF08765"/>
    </source>
</evidence>
<dbReference type="AlphaFoldDB" id="A0A971M573"/>
<gene>
    <name evidence="2" type="ORF">GXY80_12385</name>
</gene>
<dbReference type="Pfam" id="PF08765">
    <property type="entry name" value="Mor"/>
    <property type="match status" value="1"/>
</dbReference>
<dbReference type="Proteomes" id="UP000777265">
    <property type="component" value="Unassembled WGS sequence"/>
</dbReference>
<reference evidence="2" key="1">
    <citation type="journal article" date="2020" name="Biotechnol. Biofuels">
        <title>New insights from the biogas microbiome by comprehensive genome-resolved metagenomics of nearly 1600 species originating from multiple anaerobic digesters.</title>
        <authorList>
            <person name="Campanaro S."/>
            <person name="Treu L."/>
            <person name="Rodriguez-R L.M."/>
            <person name="Kovalovszki A."/>
            <person name="Ziels R.M."/>
            <person name="Maus I."/>
            <person name="Zhu X."/>
            <person name="Kougias P.G."/>
            <person name="Basile A."/>
            <person name="Luo G."/>
            <person name="Schluter A."/>
            <person name="Konstantinidis K.T."/>
            <person name="Angelidaki I."/>
        </authorList>
    </citation>
    <scope>NUCLEOTIDE SEQUENCE</scope>
    <source>
        <strain evidence="2">AS06rmzACSIP_7</strain>
    </source>
</reference>
<organism evidence="2 3">
    <name type="scientific">Syntrophorhabdus aromaticivorans</name>
    <dbReference type="NCBI Taxonomy" id="328301"/>
    <lineage>
        <taxon>Bacteria</taxon>
        <taxon>Pseudomonadati</taxon>
        <taxon>Thermodesulfobacteriota</taxon>
        <taxon>Syntrophorhabdia</taxon>
        <taxon>Syntrophorhabdales</taxon>
        <taxon>Syntrophorhabdaceae</taxon>
        <taxon>Syntrophorhabdus</taxon>
    </lineage>
</organism>
<evidence type="ECO:0000313" key="2">
    <source>
        <dbReference type="EMBL" id="NLW36253.1"/>
    </source>
</evidence>
<comment type="caution">
    <text evidence="2">The sequence shown here is derived from an EMBL/GenBank/DDBJ whole genome shotgun (WGS) entry which is preliminary data.</text>
</comment>
<proteinExistence type="predicted"/>
<dbReference type="InterPro" id="IPR014875">
    <property type="entry name" value="Mor_transcription_activator"/>
</dbReference>
<evidence type="ECO:0000313" key="3">
    <source>
        <dbReference type="Proteomes" id="UP000777265"/>
    </source>
</evidence>
<protein>
    <recommendedName>
        <fullName evidence="1">Mor transcription activator domain-containing protein</fullName>
    </recommendedName>
</protein>
<reference evidence="2" key="2">
    <citation type="submission" date="2020-01" db="EMBL/GenBank/DDBJ databases">
        <authorList>
            <person name="Campanaro S."/>
        </authorList>
    </citation>
    <scope>NUCLEOTIDE SEQUENCE</scope>
    <source>
        <strain evidence="2">AS06rmzACSIP_7</strain>
    </source>
</reference>
<dbReference type="InterPro" id="IPR009057">
    <property type="entry name" value="Homeodomain-like_sf"/>
</dbReference>
<dbReference type="SUPFAM" id="SSF46689">
    <property type="entry name" value="Homeodomain-like"/>
    <property type="match status" value="1"/>
</dbReference>
<accession>A0A971M573</accession>
<dbReference type="EMBL" id="JAAYEE010000226">
    <property type="protein sequence ID" value="NLW36253.1"/>
    <property type="molecule type" value="Genomic_DNA"/>
</dbReference>
<dbReference type="Gene3D" id="1.10.10.60">
    <property type="entry name" value="Homeodomain-like"/>
    <property type="match status" value="1"/>
</dbReference>
<feature type="domain" description="Mor transcription activator" evidence="1">
    <location>
        <begin position="8"/>
        <end position="89"/>
    </location>
</feature>
<name>A0A971M573_9BACT</name>
<sequence length="93" mass="10583">MVSNSEILSRLTGDFKVVAELVGVEAALEISRTFGGLTLSIPKLSFIHREERDEEIRNAYDRGEPVRKLTLRYGLTVRQIYTILKEETRGDSK</sequence>